<organism evidence="1 2">
    <name type="scientific">Rhizobium leguminosarum</name>
    <dbReference type="NCBI Taxonomy" id="384"/>
    <lineage>
        <taxon>Bacteria</taxon>
        <taxon>Pseudomonadati</taxon>
        <taxon>Pseudomonadota</taxon>
        <taxon>Alphaproteobacteria</taxon>
        <taxon>Hyphomicrobiales</taxon>
        <taxon>Rhizobiaceae</taxon>
        <taxon>Rhizobium/Agrobacterium group</taxon>
        <taxon>Rhizobium</taxon>
    </lineage>
</organism>
<dbReference type="AlphaFoldDB" id="A0A7M3DV56"/>
<accession>A0A7M3DV56</accession>
<protein>
    <submittedName>
        <fullName evidence="1">Uncharacterized protein</fullName>
    </submittedName>
</protein>
<reference evidence="1 2" key="1">
    <citation type="submission" date="2019-02" db="EMBL/GenBank/DDBJ databases">
        <title>The genomic architecture of introgression among sibling species of bacteria.</title>
        <authorList>
            <person name="Cavassim M.I.A."/>
            <person name="Moeskjaer S."/>
            <person name="Moslemi C."/>
            <person name="Fields B."/>
            <person name="Bachmann A."/>
            <person name="Vilhjalmsson B."/>
            <person name="Schierup M.H."/>
            <person name="Young J.P.W."/>
            <person name="Andersen S.U."/>
        </authorList>
    </citation>
    <scope>NUCLEOTIDE SEQUENCE [LARGE SCALE GENOMIC DNA]</scope>
    <source>
        <strain evidence="1 2">SM135B</strain>
    </source>
</reference>
<sequence length="71" mass="7659">MVRFLRQNNTVNAQAGANASHFQCTEQAALPVSFRKEAEAYAPELRSAKMLANAAEQVDAAIKAAKKPAIE</sequence>
<dbReference type="RefSeq" id="WP_130716417.1">
    <property type="nucleotide sequence ID" value="NZ_JAWJWK010000021.1"/>
</dbReference>
<dbReference type="Proteomes" id="UP000292974">
    <property type="component" value="Unassembled WGS sequence"/>
</dbReference>
<evidence type="ECO:0000313" key="2">
    <source>
        <dbReference type="Proteomes" id="UP000292974"/>
    </source>
</evidence>
<dbReference type="EMBL" id="SIOP01000001">
    <property type="protein sequence ID" value="TAY52537.1"/>
    <property type="molecule type" value="Genomic_DNA"/>
</dbReference>
<comment type="caution">
    <text evidence="1">The sequence shown here is derived from an EMBL/GenBank/DDBJ whole genome shotgun (WGS) entry which is preliminary data.</text>
</comment>
<name>A0A7M3DV56_RHILE</name>
<proteinExistence type="predicted"/>
<gene>
    <name evidence="1" type="ORF">ELH90_13235</name>
</gene>
<evidence type="ECO:0000313" key="1">
    <source>
        <dbReference type="EMBL" id="TAY52537.1"/>
    </source>
</evidence>